<protein>
    <submittedName>
        <fullName evidence="7">Related to C-4 methyl sterol oxidase</fullName>
    </submittedName>
</protein>
<keyword evidence="3 5" id="KW-1133">Transmembrane helix</keyword>
<evidence type="ECO:0000256" key="4">
    <source>
        <dbReference type="ARBA" id="ARBA00023136"/>
    </source>
</evidence>
<dbReference type="GO" id="GO:0005506">
    <property type="term" value="F:iron ion binding"/>
    <property type="evidence" value="ECO:0007669"/>
    <property type="project" value="InterPro"/>
</dbReference>
<evidence type="ECO:0000256" key="3">
    <source>
        <dbReference type="ARBA" id="ARBA00022989"/>
    </source>
</evidence>
<evidence type="ECO:0000259" key="6">
    <source>
        <dbReference type="Pfam" id="PF04116"/>
    </source>
</evidence>
<keyword evidence="8" id="KW-1185">Reference proteome</keyword>
<dbReference type="GO" id="GO:0008610">
    <property type="term" value="P:lipid biosynthetic process"/>
    <property type="evidence" value="ECO:0007669"/>
    <property type="project" value="InterPro"/>
</dbReference>
<name>A0A1E1MGE1_RHYSE</name>
<evidence type="ECO:0000313" key="7">
    <source>
        <dbReference type="EMBL" id="CZT48178.1"/>
    </source>
</evidence>
<dbReference type="GO" id="GO:0016491">
    <property type="term" value="F:oxidoreductase activity"/>
    <property type="evidence" value="ECO:0007669"/>
    <property type="project" value="InterPro"/>
</dbReference>
<feature type="transmembrane region" description="Helical" evidence="5">
    <location>
        <begin position="12"/>
        <end position="32"/>
    </location>
</feature>
<feature type="domain" description="Fatty acid hydroxylase" evidence="6">
    <location>
        <begin position="161"/>
        <end position="293"/>
    </location>
</feature>
<dbReference type="PANTHER" id="PTHR11863">
    <property type="entry name" value="STEROL DESATURASE"/>
    <property type="match status" value="1"/>
</dbReference>
<feature type="transmembrane region" description="Helical" evidence="5">
    <location>
        <begin position="52"/>
        <end position="73"/>
    </location>
</feature>
<dbReference type="InterPro" id="IPR006694">
    <property type="entry name" value="Fatty_acid_hydroxylase"/>
</dbReference>
<dbReference type="Pfam" id="PF04116">
    <property type="entry name" value="FA_hydroxylase"/>
    <property type="match status" value="1"/>
</dbReference>
<feature type="transmembrane region" description="Helical" evidence="5">
    <location>
        <begin position="108"/>
        <end position="130"/>
    </location>
</feature>
<proteinExistence type="predicted"/>
<dbReference type="InterPro" id="IPR050307">
    <property type="entry name" value="Sterol_Desaturase_Related"/>
</dbReference>
<evidence type="ECO:0000256" key="1">
    <source>
        <dbReference type="ARBA" id="ARBA00004370"/>
    </source>
</evidence>
<keyword evidence="4 5" id="KW-0472">Membrane</keyword>
<keyword evidence="2 5" id="KW-0812">Transmembrane</keyword>
<sequence length="347" mass="38557">MGGMLSLPLVGYLLMPSLTSYSTSINILFFYMTWSTLVLSQPPLKVEIVGTLAVRALFFLAPSLLFLLFDTIIPSLAVGMKTQGSAALPTRTGGVRVKKRSRGSSIPSVLQVLGLSLLNICLGVALQSAIELLFTEVLNIRSALKVSTTLPMPWSIFKDVVRGLLLREVLQYYIHRFVLHPSSSNPISKLHRSYFHSIAAPYSLTAHYDHPLPYILMRFLPTYLPSIIFRTHLLTYLLLLSIITLEETFTLSGYTTIPGIMVGGIARRQDLHSESHGKGNFAPWGLLDWVHGTSIGGDFMEDIGDEAQKHNIKERSGWAWGNAKESGKEGIRAWNGRTRSSRKGWNN</sequence>
<gene>
    <name evidence="7" type="ORF">RSE6_08842</name>
</gene>
<comment type="subcellular location">
    <subcellularLocation>
        <location evidence="1">Membrane</location>
    </subcellularLocation>
</comment>
<dbReference type="Proteomes" id="UP000177625">
    <property type="component" value="Unassembled WGS sequence"/>
</dbReference>
<organism evidence="7 8">
    <name type="scientific">Rhynchosporium secalis</name>
    <name type="common">Barley scald fungus</name>
    <dbReference type="NCBI Taxonomy" id="38038"/>
    <lineage>
        <taxon>Eukaryota</taxon>
        <taxon>Fungi</taxon>
        <taxon>Dikarya</taxon>
        <taxon>Ascomycota</taxon>
        <taxon>Pezizomycotina</taxon>
        <taxon>Leotiomycetes</taxon>
        <taxon>Helotiales</taxon>
        <taxon>Ploettnerulaceae</taxon>
        <taxon>Rhynchosporium</taxon>
    </lineage>
</organism>
<reference evidence="8" key="1">
    <citation type="submission" date="2016-03" db="EMBL/GenBank/DDBJ databases">
        <authorList>
            <person name="Guldener U."/>
        </authorList>
    </citation>
    <scope>NUCLEOTIDE SEQUENCE [LARGE SCALE GENOMIC DNA]</scope>
</reference>
<accession>A0A1E1MGE1</accession>
<dbReference type="GO" id="GO:0016020">
    <property type="term" value="C:membrane"/>
    <property type="evidence" value="ECO:0007669"/>
    <property type="project" value="UniProtKB-SubCell"/>
</dbReference>
<dbReference type="AlphaFoldDB" id="A0A1E1MGE1"/>
<evidence type="ECO:0000313" key="8">
    <source>
        <dbReference type="Proteomes" id="UP000177625"/>
    </source>
</evidence>
<dbReference type="EMBL" id="FJVC01000322">
    <property type="protein sequence ID" value="CZT48178.1"/>
    <property type="molecule type" value="Genomic_DNA"/>
</dbReference>
<evidence type="ECO:0000256" key="2">
    <source>
        <dbReference type="ARBA" id="ARBA00022692"/>
    </source>
</evidence>
<evidence type="ECO:0000256" key="5">
    <source>
        <dbReference type="SAM" id="Phobius"/>
    </source>
</evidence>